<gene>
    <name evidence="1" type="ORF">BWK73_44540</name>
</gene>
<dbReference type="EMBL" id="MTEJ01000534">
    <property type="protein sequence ID" value="OQX01896.1"/>
    <property type="molecule type" value="Genomic_DNA"/>
</dbReference>
<evidence type="ECO:0000313" key="2">
    <source>
        <dbReference type="Proteomes" id="UP000192491"/>
    </source>
</evidence>
<dbReference type="AlphaFoldDB" id="A0A1Y1QBN3"/>
<sequence length="59" mass="7013">MYISFEWVTPDGATQIDSYSIKRWESPYQNEIITEAEKQNILDNIKKELERKGTTVKIY</sequence>
<accession>A0A1Y1QBN3</accession>
<evidence type="ECO:0000313" key="1">
    <source>
        <dbReference type="EMBL" id="OQX01896.1"/>
    </source>
</evidence>
<name>A0A1Y1QBN3_9GAMM</name>
<protein>
    <submittedName>
        <fullName evidence="1">Uncharacterized protein</fullName>
    </submittedName>
</protein>
<dbReference type="Pfam" id="PF15603">
    <property type="entry name" value="Imm74"/>
    <property type="match status" value="1"/>
</dbReference>
<proteinExistence type="predicted"/>
<organism evidence="1 2">
    <name type="scientific">Thiothrix lacustris</name>
    <dbReference type="NCBI Taxonomy" id="525917"/>
    <lineage>
        <taxon>Bacteria</taxon>
        <taxon>Pseudomonadati</taxon>
        <taxon>Pseudomonadota</taxon>
        <taxon>Gammaproteobacteria</taxon>
        <taxon>Thiotrichales</taxon>
        <taxon>Thiotrichaceae</taxon>
        <taxon>Thiothrix</taxon>
    </lineage>
</organism>
<reference evidence="1 2" key="1">
    <citation type="submission" date="2017-01" db="EMBL/GenBank/DDBJ databases">
        <title>Novel large sulfur bacteria in the metagenomes of groundwater-fed chemosynthetic microbial mats in the Lake Huron basin.</title>
        <authorList>
            <person name="Sharrar A.M."/>
            <person name="Flood B.E."/>
            <person name="Bailey J.V."/>
            <person name="Jones D.S."/>
            <person name="Biddanda B."/>
            <person name="Ruberg S.A."/>
            <person name="Marcus D.N."/>
            <person name="Dick G.J."/>
        </authorList>
    </citation>
    <scope>NUCLEOTIDE SEQUENCE [LARGE SCALE GENOMIC DNA]</scope>
    <source>
        <strain evidence="1">A8</strain>
    </source>
</reference>
<comment type="caution">
    <text evidence="1">The sequence shown here is derived from an EMBL/GenBank/DDBJ whole genome shotgun (WGS) entry which is preliminary data.</text>
</comment>
<dbReference type="Proteomes" id="UP000192491">
    <property type="component" value="Unassembled WGS sequence"/>
</dbReference>
<dbReference type="InterPro" id="IPR028148">
    <property type="entry name" value="Imm74"/>
</dbReference>